<gene>
    <name evidence="10" type="ORF">NQ502_13885</name>
</gene>
<dbReference type="PROSITE" id="PS00198">
    <property type="entry name" value="4FE4S_FER_1"/>
    <property type="match status" value="1"/>
</dbReference>
<dbReference type="InterPro" id="IPR040074">
    <property type="entry name" value="BssD/PflA/YjjW"/>
</dbReference>
<keyword evidence="5" id="KW-0408">Iron</keyword>
<sequence>MNQGTVLRIEKISPNDGSGLRTVVFLKGCPLRCQWCSTPESQSVKPELYYKQAKCIHCGRCITNCPQHALSVSEDRRAVVRDRGRCIQCFRCAGVCLTEATGVYGKSMTVQEVMEEIRKETLFYFFSGGGVTLSGGDVLMQAEFAAEILRNCREECIDTTAELDMFGSYDNVRTVFEYLDSVHVDVKVMDSEIHKNWTGVGNETILENIRRASEEFPDKPMCVRVPLIPEISDTEENIRCTVEFCRKLPSCRELEFLPYHRLGSSTYEYLGRPYGLQELEPMSSEAAEKKLRMIDRTSLPFAVKV</sequence>
<keyword evidence="11" id="KW-1185">Reference proteome</keyword>
<comment type="cofactor">
    <cofactor evidence="1">
        <name>[4Fe-4S] cluster</name>
        <dbReference type="ChEBI" id="CHEBI:49883"/>
    </cofactor>
</comment>
<proteinExistence type="predicted"/>
<dbReference type="SFLD" id="SFLDG01066">
    <property type="entry name" value="organic_radical-activating_enz"/>
    <property type="match status" value="1"/>
</dbReference>
<dbReference type="InterPro" id="IPR012839">
    <property type="entry name" value="Organic_radical_activase"/>
</dbReference>
<keyword evidence="4" id="KW-0479">Metal-binding</keyword>
<evidence type="ECO:0000256" key="3">
    <source>
        <dbReference type="ARBA" id="ARBA00022691"/>
    </source>
</evidence>
<evidence type="ECO:0000256" key="5">
    <source>
        <dbReference type="ARBA" id="ARBA00023004"/>
    </source>
</evidence>
<protein>
    <submittedName>
        <fullName evidence="10">Glycyl-radical enzyme activating protein</fullName>
    </submittedName>
</protein>
<dbReference type="SFLD" id="SFLDS00029">
    <property type="entry name" value="Radical_SAM"/>
    <property type="match status" value="1"/>
</dbReference>
<evidence type="ECO:0000256" key="7">
    <source>
        <dbReference type="ARBA" id="ARBA00047365"/>
    </source>
</evidence>
<dbReference type="NCBIfam" id="TIGR02494">
    <property type="entry name" value="PFLE_PFLC"/>
    <property type="match status" value="1"/>
</dbReference>
<evidence type="ECO:0000256" key="6">
    <source>
        <dbReference type="ARBA" id="ARBA00023014"/>
    </source>
</evidence>
<accession>A0ABY5VDX9</accession>
<dbReference type="Gene3D" id="3.80.30.10">
    <property type="entry name" value="pyruvate-formate lyase- activating enzyme"/>
    <property type="match status" value="1"/>
</dbReference>
<feature type="domain" description="4Fe-4S ferredoxin-type" evidence="8">
    <location>
        <begin position="76"/>
        <end position="106"/>
    </location>
</feature>
<dbReference type="SUPFAM" id="SSF102114">
    <property type="entry name" value="Radical SAM enzymes"/>
    <property type="match status" value="1"/>
</dbReference>
<dbReference type="PANTHER" id="PTHR30352">
    <property type="entry name" value="PYRUVATE FORMATE-LYASE-ACTIVATING ENZYME"/>
    <property type="match status" value="1"/>
</dbReference>
<dbReference type="PANTHER" id="PTHR30352:SF4">
    <property type="entry name" value="PYRUVATE FORMATE-LYASE 2-ACTIVATING ENZYME"/>
    <property type="match status" value="1"/>
</dbReference>
<comment type="catalytic activity">
    <reaction evidence="7">
        <text>glycyl-[protein] + reduced [flavodoxin] + S-adenosyl-L-methionine = glycin-2-yl radical-[protein] + semiquinone [flavodoxin] + 5'-deoxyadenosine + L-methionine + H(+)</text>
        <dbReference type="Rhea" id="RHEA:61976"/>
        <dbReference type="Rhea" id="RHEA-COMP:10622"/>
        <dbReference type="Rhea" id="RHEA-COMP:14480"/>
        <dbReference type="Rhea" id="RHEA-COMP:15993"/>
        <dbReference type="Rhea" id="RHEA-COMP:15994"/>
        <dbReference type="ChEBI" id="CHEBI:15378"/>
        <dbReference type="ChEBI" id="CHEBI:17319"/>
        <dbReference type="ChEBI" id="CHEBI:29947"/>
        <dbReference type="ChEBI" id="CHEBI:32722"/>
        <dbReference type="ChEBI" id="CHEBI:57618"/>
        <dbReference type="ChEBI" id="CHEBI:57844"/>
        <dbReference type="ChEBI" id="CHEBI:59789"/>
        <dbReference type="ChEBI" id="CHEBI:140311"/>
    </reaction>
</comment>
<evidence type="ECO:0000313" key="10">
    <source>
        <dbReference type="EMBL" id="UWP58466.1"/>
    </source>
</evidence>
<evidence type="ECO:0000256" key="1">
    <source>
        <dbReference type="ARBA" id="ARBA00001966"/>
    </source>
</evidence>
<dbReference type="Pfam" id="PF04055">
    <property type="entry name" value="Radical_SAM"/>
    <property type="match status" value="1"/>
</dbReference>
<evidence type="ECO:0000313" key="11">
    <source>
        <dbReference type="Proteomes" id="UP001060164"/>
    </source>
</evidence>
<dbReference type="InterPro" id="IPR058240">
    <property type="entry name" value="rSAM_sf"/>
</dbReference>
<dbReference type="InterPro" id="IPR017900">
    <property type="entry name" value="4Fe4S_Fe_S_CS"/>
</dbReference>
<dbReference type="EMBL" id="CP102290">
    <property type="protein sequence ID" value="UWP58466.1"/>
    <property type="molecule type" value="Genomic_DNA"/>
</dbReference>
<evidence type="ECO:0000256" key="2">
    <source>
        <dbReference type="ARBA" id="ARBA00022485"/>
    </source>
</evidence>
<dbReference type="InterPro" id="IPR034457">
    <property type="entry name" value="Organic_radical-activating"/>
</dbReference>
<organism evidence="10 11">
    <name type="scientific">Ruminococcus gauvreauii</name>
    <dbReference type="NCBI Taxonomy" id="438033"/>
    <lineage>
        <taxon>Bacteria</taxon>
        <taxon>Bacillati</taxon>
        <taxon>Bacillota</taxon>
        <taxon>Clostridia</taxon>
        <taxon>Eubacteriales</taxon>
        <taxon>Oscillospiraceae</taxon>
        <taxon>Ruminococcus</taxon>
    </lineage>
</organism>
<keyword evidence="2" id="KW-0004">4Fe-4S</keyword>
<evidence type="ECO:0000259" key="9">
    <source>
        <dbReference type="PROSITE" id="PS51918"/>
    </source>
</evidence>
<name>A0ABY5VDX9_9FIRM</name>
<keyword evidence="6" id="KW-0411">Iron-sulfur</keyword>
<feature type="domain" description="4Fe-4S ferredoxin-type" evidence="8">
    <location>
        <begin position="46"/>
        <end position="75"/>
    </location>
</feature>
<dbReference type="PROSITE" id="PS51918">
    <property type="entry name" value="RADICAL_SAM"/>
    <property type="match status" value="1"/>
</dbReference>
<feature type="domain" description="Radical SAM core" evidence="9">
    <location>
        <begin position="15"/>
        <end position="300"/>
    </location>
</feature>
<evidence type="ECO:0000259" key="8">
    <source>
        <dbReference type="PROSITE" id="PS51379"/>
    </source>
</evidence>
<dbReference type="SFLD" id="SFLDG01118">
    <property type="entry name" value="activating_enzymes__group_2"/>
    <property type="match status" value="1"/>
</dbReference>
<dbReference type="InterPro" id="IPR007197">
    <property type="entry name" value="rSAM"/>
</dbReference>
<evidence type="ECO:0000256" key="4">
    <source>
        <dbReference type="ARBA" id="ARBA00022723"/>
    </source>
</evidence>
<dbReference type="RefSeq" id="WP_044983282.1">
    <property type="nucleotide sequence ID" value="NZ_CABLBR010000015.1"/>
</dbReference>
<reference evidence="10" key="1">
    <citation type="journal article" date="2022" name="Cell">
        <title>Design, construction, and in vivo augmentation of a complex gut microbiome.</title>
        <authorList>
            <person name="Cheng A.G."/>
            <person name="Ho P.Y."/>
            <person name="Aranda-Diaz A."/>
            <person name="Jain S."/>
            <person name="Yu F.B."/>
            <person name="Meng X."/>
            <person name="Wang M."/>
            <person name="Iakiviak M."/>
            <person name="Nagashima K."/>
            <person name="Zhao A."/>
            <person name="Murugkar P."/>
            <person name="Patil A."/>
            <person name="Atabakhsh K."/>
            <person name="Weakley A."/>
            <person name="Yan J."/>
            <person name="Brumbaugh A.R."/>
            <person name="Higginbottom S."/>
            <person name="Dimas A."/>
            <person name="Shiver A.L."/>
            <person name="Deutschbauer A."/>
            <person name="Neff N."/>
            <person name="Sonnenburg J.L."/>
            <person name="Huang K.C."/>
            <person name="Fischbach M.A."/>
        </authorList>
    </citation>
    <scope>NUCLEOTIDE SEQUENCE</scope>
    <source>
        <strain evidence="10">DSM 19829</strain>
    </source>
</reference>
<keyword evidence="3" id="KW-0949">S-adenosyl-L-methionine</keyword>
<dbReference type="SUPFAM" id="SSF54862">
    <property type="entry name" value="4Fe-4S ferredoxins"/>
    <property type="match status" value="1"/>
</dbReference>
<dbReference type="InterPro" id="IPR017896">
    <property type="entry name" value="4Fe4S_Fe-S-bd"/>
</dbReference>
<dbReference type="Gene3D" id="3.30.70.20">
    <property type="match status" value="1"/>
</dbReference>
<dbReference type="Proteomes" id="UP001060164">
    <property type="component" value="Chromosome"/>
</dbReference>
<dbReference type="PROSITE" id="PS51379">
    <property type="entry name" value="4FE4S_FER_2"/>
    <property type="match status" value="2"/>
</dbReference>
<dbReference type="Pfam" id="PF00037">
    <property type="entry name" value="Fer4"/>
    <property type="match status" value="1"/>
</dbReference>
<dbReference type="PIRSF" id="PIRSF000371">
    <property type="entry name" value="PFL_act_enz"/>
    <property type="match status" value="1"/>
</dbReference>